<dbReference type="EMBL" id="JAFNEN010000677">
    <property type="protein sequence ID" value="KAG8178646.1"/>
    <property type="molecule type" value="Genomic_DNA"/>
</dbReference>
<name>A0AAV6U4X0_9ARAC</name>
<sequence>MTAVNCYHVNLKGSCQETKQPNDEGISISEVVLGNIKKIMELEISSLKSRVAQLEAQSNEYFHMRLQKDVMCNKISKLQAEITLKQKKIRKLKSKTAKNRKSMSEKTSSLERMEKHLKKIWSLLLVFGDKLKRNGLLTTEERTGIRTEYEEWFSLLVSLNNRNSEEIFTKLNDLPVGLLEVLNDSECSSQNNNSQTYTSNVNQEQSSISVKSNKELISEHSHGSYACLSPQSSISSEINSTNCDEMQSKDHNITVSQTLTVEDFITNDDAFDDELWKLNSGSSAISNNEQIKIESDHSSFKSSYHLKDLSDTESCDKKNPDLVTDQQCAERNNNQEVNKNDDFTSNNIPNNTINALHTYLQTSHNENCTLNPGNVNTPFSSFHTNITDNDIISNDKNVDSNCETDKPKSDFSNIQPSSSKISKSIIKETKSSKRKISKLNKFKLKVIKGNKFGKSRIHPLLQKANQCTNTRNLKLPFHSTPLSNRSLEIDCNSEPKEKPWSQSESVVNNPNQNKRTILIPGPPLKIMKESPLFKDLESQEISHSYQKESVPIDSAMRSKEFVSCTLQPAKKPKLVLRKEISDVAPVRIRGRTLLNRGLLRTKNTELEDDDTPINPCPEEVNKVGQVCDSEHGSTVNAQIPECDFFPENQQKIRLEHKRILTKETSKSISKSRDHAELCKDPNTTEIQISLPSNTSTNFENNSKIVLKDLLKKAESSQKDPIQDSTFKNLSLQKYFKSKRRETNRNRFNVSSFNTFKKGISKFTKHKTIVVNSKRSVKIMGRLTKSKAMKDSVIGMETSCEQDIQIKSDSNETSVRITPEVVSNKSIKMLDTSFENGKKDSPDLTSKTACTAVANSESISSKENIFSVPLIEDDHTQPAIQINSVCKASSVTEKDIVHNGKSTNSLFKSISTINDTDLKKPQDIKEDQNLFLERKNNSSSKKEEVDYSIENYSSADDSVCDYPLVIDEDFGVDQELVEKKKEFQYQQIELKHDKLENTHEFCQNESTSDLICRNVSEDIIKDNSNSNTLGTDSSLLINDNLGGGEDCRNSEKISKTPQENNQTITSECGSVINASLNQHNESSLCRVLTAICKEKGDQRKPVFLCGDLLKRKQDFAPYLIASVASIWKELFQIDSNMPAEECLFHSCVLYGATRRTSRKLHDCFWKSSTEFILKHFTALPLRDVKLSIQMLQQIIQDRCEDESWDNQYLSSALIILASFENCDWIERHLLTEFIISNMNKYGKISLNPNAFDMFCNMYVETILLRPGNPLDTILTCFVNNSTREDAHFVKATAALALMRFVLKKNRKLPPFLNDWFENNKNNSEVIKIKSYYETLTLYVNHYQNNVN</sequence>
<evidence type="ECO:0000256" key="1">
    <source>
        <dbReference type="SAM" id="Coils"/>
    </source>
</evidence>
<organism evidence="3 4">
    <name type="scientific">Oedothorax gibbosus</name>
    <dbReference type="NCBI Taxonomy" id="931172"/>
    <lineage>
        <taxon>Eukaryota</taxon>
        <taxon>Metazoa</taxon>
        <taxon>Ecdysozoa</taxon>
        <taxon>Arthropoda</taxon>
        <taxon>Chelicerata</taxon>
        <taxon>Arachnida</taxon>
        <taxon>Araneae</taxon>
        <taxon>Araneomorphae</taxon>
        <taxon>Entelegynae</taxon>
        <taxon>Araneoidea</taxon>
        <taxon>Linyphiidae</taxon>
        <taxon>Erigoninae</taxon>
        <taxon>Oedothorax</taxon>
    </lineage>
</organism>
<evidence type="ECO:0000256" key="2">
    <source>
        <dbReference type="SAM" id="MobiDB-lite"/>
    </source>
</evidence>
<feature type="region of interest" description="Disordered" evidence="2">
    <location>
        <begin position="491"/>
        <end position="519"/>
    </location>
</feature>
<keyword evidence="4" id="KW-1185">Reference proteome</keyword>
<feature type="coiled-coil region" evidence="1">
    <location>
        <begin position="37"/>
        <end position="95"/>
    </location>
</feature>
<protein>
    <submittedName>
        <fullName evidence="3">Uncharacterized protein</fullName>
    </submittedName>
</protein>
<dbReference type="Proteomes" id="UP000827092">
    <property type="component" value="Unassembled WGS sequence"/>
</dbReference>
<keyword evidence="1" id="KW-0175">Coiled coil</keyword>
<reference evidence="3 4" key="1">
    <citation type="journal article" date="2022" name="Nat. Ecol. Evol.">
        <title>A masculinizing supergene underlies an exaggerated male reproductive morph in a spider.</title>
        <authorList>
            <person name="Hendrickx F."/>
            <person name="De Corte Z."/>
            <person name="Sonet G."/>
            <person name="Van Belleghem S.M."/>
            <person name="Kostlbacher S."/>
            <person name="Vangestel C."/>
        </authorList>
    </citation>
    <scope>NUCLEOTIDE SEQUENCE [LARGE SCALE GENOMIC DNA]</scope>
    <source>
        <strain evidence="3">W744_W776</strain>
    </source>
</reference>
<evidence type="ECO:0000313" key="3">
    <source>
        <dbReference type="EMBL" id="KAG8178646.1"/>
    </source>
</evidence>
<accession>A0AAV6U4X0</accession>
<evidence type="ECO:0000313" key="4">
    <source>
        <dbReference type="Proteomes" id="UP000827092"/>
    </source>
</evidence>
<feature type="compositionally biased region" description="Polar residues" evidence="2">
    <location>
        <begin position="500"/>
        <end position="515"/>
    </location>
</feature>
<proteinExistence type="predicted"/>
<comment type="caution">
    <text evidence="3">The sequence shown here is derived from an EMBL/GenBank/DDBJ whole genome shotgun (WGS) entry which is preliminary data.</text>
</comment>
<gene>
    <name evidence="3" type="ORF">JTE90_028703</name>
</gene>